<dbReference type="AlphaFoldDB" id="A0A0D2MPQ6"/>
<dbReference type="GeneID" id="25728591"/>
<protein>
    <submittedName>
        <fullName evidence="2">Uncharacterized protein</fullName>
    </submittedName>
</protein>
<evidence type="ECO:0000256" key="1">
    <source>
        <dbReference type="SAM" id="MobiDB-lite"/>
    </source>
</evidence>
<dbReference type="PANTHER" id="PTHR31833:SF2">
    <property type="entry name" value="UPF0690 PROTEIN C1ORF52"/>
    <property type="match status" value="1"/>
</dbReference>
<dbReference type="Proteomes" id="UP000054498">
    <property type="component" value="Unassembled WGS sequence"/>
</dbReference>
<feature type="compositionally biased region" description="Polar residues" evidence="1">
    <location>
        <begin position="148"/>
        <end position="162"/>
    </location>
</feature>
<organism evidence="2 3">
    <name type="scientific">Monoraphidium neglectum</name>
    <dbReference type="NCBI Taxonomy" id="145388"/>
    <lineage>
        <taxon>Eukaryota</taxon>
        <taxon>Viridiplantae</taxon>
        <taxon>Chlorophyta</taxon>
        <taxon>core chlorophytes</taxon>
        <taxon>Chlorophyceae</taxon>
        <taxon>CS clade</taxon>
        <taxon>Sphaeropleales</taxon>
        <taxon>Selenastraceae</taxon>
        <taxon>Monoraphidium</taxon>
    </lineage>
</organism>
<name>A0A0D2MPQ6_9CHLO</name>
<sequence>MDALEGLSGDEDDSSSAGGSGSDAGSDEEGGGSGKKQKGADGSAVPAKKKQELTLDDLEAAGFTTGPSVLFIKPPAEEQQNWNWSDGKASKAEEAEDTLEERRRTHEAATTGAEEGAGIAMRGVAHSAALRQAALEERQRLAAEKKLSWNQKASGPGSSELTFASRRREKRKRDAGQASRGKSYVEEEKRLQRQMGMYTGFD</sequence>
<dbReference type="PANTHER" id="PTHR31833">
    <property type="entry name" value="UPF0690 PROTEIN C1ORF52"/>
    <property type="match status" value="1"/>
</dbReference>
<evidence type="ECO:0000313" key="2">
    <source>
        <dbReference type="EMBL" id="KIY96625.1"/>
    </source>
</evidence>
<accession>A0A0D2MPQ6</accession>
<evidence type="ECO:0000313" key="3">
    <source>
        <dbReference type="Proteomes" id="UP000054498"/>
    </source>
</evidence>
<dbReference type="EMBL" id="KK102918">
    <property type="protein sequence ID" value="KIY96625.1"/>
    <property type="molecule type" value="Genomic_DNA"/>
</dbReference>
<dbReference type="OrthoDB" id="1906229at2759"/>
<keyword evidence="3" id="KW-1185">Reference proteome</keyword>
<feature type="compositionally biased region" description="Low complexity" evidence="1">
    <location>
        <begin position="108"/>
        <end position="119"/>
    </location>
</feature>
<dbReference type="STRING" id="145388.A0A0D2MPQ6"/>
<dbReference type="RefSeq" id="XP_013895645.1">
    <property type="nucleotide sequence ID" value="XM_014040191.1"/>
</dbReference>
<dbReference type="KEGG" id="mng:MNEG_11339"/>
<reference evidence="2 3" key="1">
    <citation type="journal article" date="2013" name="BMC Genomics">
        <title>Reconstruction of the lipid metabolism for the microalga Monoraphidium neglectum from its genome sequence reveals characteristics suitable for biofuel production.</title>
        <authorList>
            <person name="Bogen C."/>
            <person name="Al-Dilaimi A."/>
            <person name="Albersmeier A."/>
            <person name="Wichmann J."/>
            <person name="Grundmann M."/>
            <person name="Rupp O."/>
            <person name="Lauersen K.J."/>
            <person name="Blifernez-Klassen O."/>
            <person name="Kalinowski J."/>
            <person name="Goesmann A."/>
            <person name="Mussgnug J.H."/>
            <person name="Kruse O."/>
        </authorList>
    </citation>
    <scope>NUCLEOTIDE SEQUENCE [LARGE SCALE GENOMIC DNA]</scope>
    <source>
        <strain evidence="2 3">SAG 48.87</strain>
    </source>
</reference>
<proteinExistence type="predicted"/>
<feature type="region of interest" description="Disordered" evidence="1">
    <location>
        <begin position="1"/>
        <end position="53"/>
    </location>
</feature>
<feature type="region of interest" description="Disordered" evidence="1">
    <location>
        <begin position="67"/>
        <end position="119"/>
    </location>
</feature>
<gene>
    <name evidence="2" type="ORF">MNEG_11339</name>
</gene>
<feature type="region of interest" description="Disordered" evidence="1">
    <location>
        <begin position="145"/>
        <end position="202"/>
    </location>
</feature>